<comment type="caution">
    <text evidence="2">The sequence shown here is derived from an EMBL/GenBank/DDBJ whole genome shotgun (WGS) entry which is preliminary data.</text>
</comment>
<protein>
    <submittedName>
        <fullName evidence="2">Uncharacterized protein</fullName>
    </submittedName>
</protein>
<dbReference type="Proteomes" id="UP000663828">
    <property type="component" value="Unassembled WGS sequence"/>
</dbReference>
<feature type="compositionally biased region" description="Basic and acidic residues" evidence="1">
    <location>
        <begin position="121"/>
        <end position="140"/>
    </location>
</feature>
<feature type="compositionally biased region" description="Polar residues" evidence="1">
    <location>
        <begin position="168"/>
        <end position="200"/>
    </location>
</feature>
<evidence type="ECO:0000313" key="2">
    <source>
        <dbReference type="EMBL" id="CAF1593693.1"/>
    </source>
</evidence>
<accession>A0A816ABE6</accession>
<gene>
    <name evidence="2" type="ORF">XAT740_LOCUS46852</name>
</gene>
<proteinExistence type="predicted"/>
<organism evidence="2 3">
    <name type="scientific">Adineta ricciae</name>
    <name type="common">Rotifer</name>
    <dbReference type="NCBI Taxonomy" id="249248"/>
    <lineage>
        <taxon>Eukaryota</taxon>
        <taxon>Metazoa</taxon>
        <taxon>Spiralia</taxon>
        <taxon>Gnathifera</taxon>
        <taxon>Rotifera</taxon>
        <taxon>Eurotatoria</taxon>
        <taxon>Bdelloidea</taxon>
        <taxon>Adinetida</taxon>
        <taxon>Adinetidae</taxon>
        <taxon>Adineta</taxon>
    </lineage>
</organism>
<feature type="compositionally biased region" description="Basic and acidic residues" evidence="1">
    <location>
        <begin position="266"/>
        <end position="280"/>
    </location>
</feature>
<feature type="compositionally biased region" description="Polar residues" evidence="1">
    <location>
        <begin position="224"/>
        <end position="245"/>
    </location>
</feature>
<keyword evidence="3" id="KW-1185">Reference proteome</keyword>
<name>A0A816ABE6_ADIRI</name>
<feature type="compositionally biased region" description="Basic and acidic residues" evidence="1">
    <location>
        <begin position="147"/>
        <end position="159"/>
    </location>
</feature>
<sequence>MSTSGIIPLRPHFTPTTDKGDDIVKRNSVAKQYFFRHTPDSYFFNLRDNNKGHQEENFDSMDKVREHNQNTKQHLPVKLTREFGTQSGKPKRSIGTMSDPIGRQDSGNKTPPPTLTSNAYNERKSPKQKEKDSEDNRRSESFSSSRRVSENNRKPDETPPRSPPRNQPYHSHTPSPALPHNTSPNKKGQSSKFTTETDTSLDGMPPKKNQGVQSDPRSTKDVDTSTYPSSKHQVTKLTPMNQVSHLPNYEEHPNKPTSTKTYVVRPTDKEDSTNEPKCYADNKPITIRPSNKSPDENHTRKSPIALRPGTYVLSTDEKKTTTAYSDENSVEKGKKAPPPPYNYGEQHEIPPTRESPVLSIGTEHIIQQSPDNEHTTPLETPYIEDPNRSFHLANSGDSPSNKKRVVLLRVLNSAQTYIFEQQPSSNKSVHQSRSNTNFYLASSPTFRSFNTSPQVNDTTVNVRTHPTDPDDVAGHHLVSQYA</sequence>
<dbReference type="EMBL" id="CAJNOR010006376">
    <property type="protein sequence ID" value="CAF1593693.1"/>
    <property type="molecule type" value="Genomic_DNA"/>
</dbReference>
<dbReference type="AlphaFoldDB" id="A0A816ABE6"/>
<feature type="compositionally biased region" description="Polar residues" evidence="1">
    <location>
        <begin position="105"/>
        <end position="120"/>
    </location>
</feature>
<feature type="region of interest" description="Disordered" evidence="1">
    <location>
        <begin position="1"/>
        <end position="20"/>
    </location>
</feature>
<evidence type="ECO:0000256" key="1">
    <source>
        <dbReference type="SAM" id="MobiDB-lite"/>
    </source>
</evidence>
<evidence type="ECO:0000313" key="3">
    <source>
        <dbReference type="Proteomes" id="UP000663828"/>
    </source>
</evidence>
<reference evidence="2" key="1">
    <citation type="submission" date="2021-02" db="EMBL/GenBank/DDBJ databases">
        <authorList>
            <person name="Nowell W R."/>
        </authorList>
    </citation>
    <scope>NUCLEOTIDE SEQUENCE</scope>
</reference>
<feature type="region of interest" description="Disordered" evidence="1">
    <location>
        <begin position="66"/>
        <end position="342"/>
    </location>
</feature>